<name>A0ABS8S6T7_DATST</name>
<protein>
    <submittedName>
        <fullName evidence="2">Uncharacterized protein</fullName>
    </submittedName>
</protein>
<dbReference type="EMBL" id="JACEIK010000274">
    <property type="protein sequence ID" value="MCD7453920.1"/>
    <property type="molecule type" value="Genomic_DNA"/>
</dbReference>
<accession>A0ABS8S6T7</accession>
<feature type="region of interest" description="Disordered" evidence="1">
    <location>
        <begin position="1"/>
        <end position="47"/>
    </location>
</feature>
<reference evidence="2 3" key="1">
    <citation type="journal article" date="2021" name="BMC Genomics">
        <title>Datura genome reveals duplications of psychoactive alkaloid biosynthetic genes and high mutation rate following tissue culture.</title>
        <authorList>
            <person name="Rajewski A."/>
            <person name="Carter-House D."/>
            <person name="Stajich J."/>
            <person name="Litt A."/>
        </authorList>
    </citation>
    <scope>NUCLEOTIDE SEQUENCE [LARGE SCALE GENOMIC DNA]</scope>
    <source>
        <strain evidence="2">AR-01</strain>
    </source>
</reference>
<feature type="compositionally biased region" description="Basic residues" evidence="1">
    <location>
        <begin position="35"/>
        <end position="44"/>
    </location>
</feature>
<feature type="compositionally biased region" description="Basic and acidic residues" evidence="1">
    <location>
        <begin position="22"/>
        <end position="31"/>
    </location>
</feature>
<organism evidence="2 3">
    <name type="scientific">Datura stramonium</name>
    <name type="common">Jimsonweed</name>
    <name type="synonym">Common thornapple</name>
    <dbReference type="NCBI Taxonomy" id="4076"/>
    <lineage>
        <taxon>Eukaryota</taxon>
        <taxon>Viridiplantae</taxon>
        <taxon>Streptophyta</taxon>
        <taxon>Embryophyta</taxon>
        <taxon>Tracheophyta</taxon>
        <taxon>Spermatophyta</taxon>
        <taxon>Magnoliopsida</taxon>
        <taxon>eudicotyledons</taxon>
        <taxon>Gunneridae</taxon>
        <taxon>Pentapetalae</taxon>
        <taxon>asterids</taxon>
        <taxon>lamiids</taxon>
        <taxon>Solanales</taxon>
        <taxon>Solanaceae</taxon>
        <taxon>Solanoideae</taxon>
        <taxon>Datureae</taxon>
        <taxon>Datura</taxon>
    </lineage>
</organism>
<gene>
    <name evidence="2" type="ORF">HAX54_022676</name>
</gene>
<keyword evidence="3" id="KW-1185">Reference proteome</keyword>
<evidence type="ECO:0000313" key="3">
    <source>
        <dbReference type="Proteomes" id="UP000823775"/>
    </source>
</evidence>
<feature type="non-terminal residue" evidence="2">
    <location>
        <position position="87"/>
    </location>
</feature>
<proteinExistence type="predicted"/>
<comment type="caution">
    <text evidence="2">The sequence shown here is derived from an EMBL/GenBank/DDBJ whole genome shotgun (WGS) entry which is preliminary data.</text>
</comment>
<evidence type="ECO:0000256" key="1">
    <source>
        <dbReference type="SAM" id="MobiDB-lite"/>
    </source>
</evidence>
<dbReference type="Proteomes" id="UP000823775">
    <property type="component" value="Unassembled WGS sequence"/>
</dbReference>
<sequence>MSEEERGRLQQRMAAVVRKKRESQQRKERTPAVRQNRRSSRREKRSLNSCRLASGLKSVAAAPCCASALLTTLCWTDRVLVRGSWNG</sequence>
<evidence type="ECO:0000313" key="2">
    <source>
        <dbReference type="EMBL" id="MCD7453920.1"/>
    </source>
</evidence>